<evidence type="ECO:0000256" key="5">
    <source>
        <dbReference type="ARBA" id="ARBA00022573"/>
    </source>
</evidence>
<dbReference type="InterPro" id="IPR003200">
    <property type="entry name" value="Nict_dMeBzImd_PRibTrfase"/>
</dbReference>
<evidence type="ECO:0000256" key="4">
    <source>
        <dbReference type="ARBA" id="ARBA00015486"/>
    </source>
</evidence>
<reference evidence="11 12" key="1">
    <citation type="submission" date="2020-02" db="EMBL/GenBank/DDBJ databases">
        <title>Genome sequencing for Draconibacterium sp. strain M1.</title>
        <authorList>
            <person name="Park S.-J."/>
        </authorList>
    </citation>
    <scope>NUCLEOTIDE SEQUENCE [LARGE SCALE GENOMIC DNA]</scope>
    <source>
        <strain evidence="11 12">M1</strain>
    </source>
</reference>
<evidence type="ECO:0000313" key="11">
    <source>
        <dbReference type="EMBL" id="QIA10006.1"/>
    </source>
</evidence>
<dbReference type="HAMAP" id="MF_00230">
    <property type="entry name" value="CobT"/>
    <property type="match status" value="1"/>
</dbReference>
<proteinExistence type="inferred from homology"/>
<dbReference type="CDD" id="cd02439">
    <property type="entry name" value="DMB-PRT_CobT"/>
    <property type="match status" value="1"/>
</dbReference>
<gene>
    <name evidence="10 11" type="primary">cobT</name>
    <name evidence="11" type="ORF">G0Q07_15320</name>
</gene>
<dbReference type="PANTHER" id="PTHR43463:SF1">
    <property type="entry name" value="NICOTINATE-NUCLEOTIDE--DIMETHYLBENZIMIDAZOLE PHOSPHORIBOSYLTRANSFERASE"/>
    <property type="match status" value="1"/>
</dbReference>
<dbReference type="FunFam" id="3.40.50.10210:FF:000001">
    <property type="entry name" value="Nicotinate-nucleotide--dimethylbenzimidazole phosphoribosyltransferase"/>
    <property type="match status" value="1"/>
</dbReference>
<evidence type="ECO:0000256" key="6">
    <source>
        <dbReference type="ARBA" id="ARBA00022676"/>
    </source>
</evidence>
<evidence type="ECO:0000313" key="12">
    <source>
        <dbReference type="Proteomes" id="UP000474630"/>
    </source>
</evidence>
<dbReference type="EC" id="2.4.2.21" evidence="3 10"/>
<evidence type="ECO:0000256" key="2">
    <source>
        <dbReference type="ARBA" id="ARBA00007110"/>
    </source>
</evidence>
<dbReference type="GO" id="GO:0008939">
    <property type="term" value="F:nicotinate-nucleotide-dimethylbenzimidazole phosphoribosyltransferase activity"/>
    <property type="evidence" value="ECO:0007669"/>
    <property type="project" value="UniProtKB-UniRule"/>
</dbReference>
<dbReference type="UniPathway" id="UPA00061">
    <property type="reaction ID" value="UER00516"/>
</dbReference>
<dbReference type="GO" id="GO:0009236">
    <property type="term" value="P:cobalamin biosynthetic process"/>
    <property type="evidence" value="ECO:0007669"/>
    <property type="project" value="UniProtKB-UniRule"/>
</dbReference>
<evidence type="ECO:0000256" key="10">
    <source>
        <dbReference type="HAMAP-Rule" id="MF_00230"/>
    </source>
</evidence>
<dbReference type="AlphaFoldDB" id="A0A6C0RIU6"/>
<dbReference type="InterPro" id="IPR036087">
    <property type="entry name" value="Nict_dMeBzImd_PRibTrfase_sf"/>
</dbReference>
<comment type="similarity">
    <text evidence="2 10">Belongs to the CobT family.</text>
</comment>
<evidence type="ECO:0000256" key="8">
    <source>
        <dbReference type="ARBA" id="ARBA00030686"/>
    </source>
</evidence>
<keyword evidence="7 10" id="KW-0808">Transferase</keyword>
<protein>
    <recommendedName>
        <fullName evidence="4 10">Nicotinate-nucleotide--dimethylbenzimidazole phosphoribosyltransferase</fullName>
        <shortName evidence="10">NN:DBI PRT</shortName>
        <ecNumber evidence="3 10">2.4.2.21</ecNumber>
    </recommendedName>
    <alternativeName>
        <fullName evidence="8 10">N(1)-alpha-phosphoribosyltransferase</fullName>
    </alternativeName>
</protein>
<feature type="active site" description="Proton acceptor" evidence="10">
    <location>
        <position position="328"/>
    </location>
</feature>
<dbReference type="NCBIfam" id="NF000996">
    <property type="entry name" value="PRK00105.1"/>
    <property type="match status" value="1"/>
</dbReference>
<evidence type="ECO:0000256" key="7">
    <source>
        <dbReference type="ARBA" id="ARBA00022679"/>
    </source>
</evidence>
<keyword evidence="5 10" id="KW-0169">Cobalamin biosynthesis</keyword>
<dbReference type="InterPro" id="IPR023195">
    <property type="entry name" value="Nict_dMeBzImd_PRibTrfase_N"/>
</dbReference>
<dbReference type="InterPro" id="IPR017846">
    <property type="entry name" value="Nict_dMeBzImd_PRibTrfase_bact"/>
</dbReference>
<dbReference type="Proteomes" id="UP000474630">
    <property type="component" value="Chromosome"/>
</dbReference>
<dbReference type="PANTHER" id="PTHR43463">
    <property type="entry name" value="NICOTINATE-NUCLEOTIDE--DIMETHYLBENZIMIDAZOLE PHOSPHORIBOSYLTRANSFERASE"/>
    <property type="match status" value="1"/>
</dbReference>
<sequence>MEEKIKNAIADNKHATNVEGKKKSPLWGDLEGLLQHKIDNKTKPLGSLGVLEEIALQVGLVQNTLSPKIENPAHLVFAADHGLADEGISPYPKDVTWQMVMNFCAGGASINVFCRQNEMELKVFDVGVDYDFSENLPVVNAKIARGTCNMRKEPAMTIGECRAAMEVGCKAVRVEVAKGCNTVACGEMGIGNTSSSSLLMHKFTGHPIEDCTGRGSGLGDKQLDRKTRILKEISEKYDPQSAEEVLTTFGGLEIAAMTGAYLEAKKQNMIILIDGFISTAALLTAIQFDASVKENCIFCHSSDEKGHKLMLEFLGVKPLLQLGMRLGEGGGAAVALPLVKSAVNFLNEMSSMEDAGVSNKE</sequence>
<name>A0A6C0RIU6_9BACT</name>
<comment type="catalytic activity">
    <reaction evidence="9 10">
        <text>5,6-dimethylbenzimidazole + nicotinate beta-D-ribonucleotide = alpha-ribazole 5'-phosphate + nicotinate + H(+)</text>
        <dbReference type="Rhea" id="RHEA:11196"/>
        <dbReference type="ChEBI" id="CHEBI:15378"/>
        <dbReference type="ChEBI" id="CHEBI:15890"/>
        <dbReference type="ChEBI" id="CHEBI:32544"/>
        <dbReference type="ChEBI" id="CHEBI:57502"/>
        <dbReference type="ChEBI" id="CHEBI:57918"/>
        <dbReference type="EC" id="2.4.2.21"/>
    </reaction>
</comment>
<dbReference type="SUPFAM" id="SSF52733">
    <property type="entry name" value="Nicotinate mononucleotide:5,6-dimethylbenzimidazole phosphoribosyltransferase (CobT)"/>
    <property type="match status" value="1"/>
</dbReference>
<comment type="pathway">
    <text evidence="1 10">Nucleoside biosynthesis; alpha-ribazole biosynthesis; alpha-ribazole from 5,6-dimethylbenzimidazole: step 1/2.</text>
</comment>
<accession>A0A6C0RIU6</accession>
<dbReference type="Gene3D" id="3.40.50.10210">
    <property type="match status" value="1"/>
</dbReference>
<keyword evidence="6 10" id="KW-0328">Glycosyltransferase</keyword>
<dbReference type="KEGG" id="drc:G0Q07_15320"/>
<dbReference type="EMBL" id="CP048409">
    <property type="protein sequence ID" value="QIA10006.1"/>
    <property type="molecule type" value="Genomic_DNA"/>
</dbReference>
<evidence type="ECO:0000256" key="9">
    <source>
        <dbReference type="ARBA" id="ARBA00047340"/>
    </source>
</evidence>
<comment type="function">
    <text evidence="10">Catalyzes the synthesis of alpha-ribazole-5'-phosphate from nicotinate mononucleotide (NAMN) and 5,6-dimethylbenzimidazole (DMB).</text>
</comment>
<dbReference type="NCBIfam" id="TIGR03160">
    <property type="entry name" value="cobT_DBIPRT"/>
    <property type="match status" value="1"/>
</dbReference>
<organism evidence="11 12">
    <name type="scientific">Draconibacterium halophilum</name>
    <dbReference type="NCBI Taxonomy" id="2706887"/>
    <lineage>
        <taxon>Bacteria</taxon>
        <taxon>Pseudomonadati</taxon>
        <taxon>Bacteroidota</taxon>
        <taxon>Bacteroidia</taxon>
        <taxon>Marinilabiliales</taxon>
        <taxon>Prolixibacteraceae</taxon>
        <taxon>Draconibacterium</taxon>
    </lineage>
</organism>
<keyword evidence="12" id="KW-1185">Reference proteome</keyword>
<evidence type="ECO:0000256" key="1">
    <source>
        <dbReference type="ARBA" id="ARBA00005049"/>
    </source>
</evidence>
<dbReference type="Pfam" id="PF02277">
    <property type="entry name" value="DBI_PRT"/>
    <property type="match status" value="1"/>
</dbReference>
<dbReference type="Gene3D" id="1.10.1610.10">
    <property type="match status" value="1"/>
</dbReference>
<evidence type="ECO:0000256" key="3">
    <source>
        <dbReference type="ARBA" id="ARBA00011991"/>
    </source>
</evidence>